<evidence type="ECO:0000256" key="1">
    <source>
        <dbReference type="SAM" id="SignalP"/>
    </source>
</evidence>
<evidence type="ECO:0000313" key="2">
    <source>
        <dbReference type="EMBL" id="MFC5242339.1"/>
    </source>
</evidence>
<organism evidence="2 3">
    <name type="scientific">Streptomyces atrovirens</name>
    <dbReference type="NCBI Taxonomy" id="285556"/>
    <lineage>
        <taxon>Bacteria</taxon>
        <taxon>Bacillati</taxon>
        <taxon>Actinomycetota</taxon>
        <taxon>Actinomycetes</taxon>
        <taxon>Kitasatosporales</taxon>
        <taxon>Streptomycetaceae</taxon>
        <taxon>Streptomyces</taxon>
    </lineage>
</organism>
<dbReference type="EMBL" id="JBHSKN010000018">
    <property type="protein sequence ID" value="MFC5242339.1"/>
    <property type="molecule type" value="Genomic_DNA"/>
</dbReference>
<keyword evidence="3" id="KW-1185">Reference proteome</keyword>
<evidence type="ECO:0000313" key="3">
    <source>
        <dbReference type="Proteomes" id="UP001596035"/>
    </source>
</evidence>
<keyword evidence="1" id="KW-0732">Signal</keyword>
<protein>
    <recommendedName>
        <fullName evidence="4">Secreted protein</fullName>
    </recommendedName>
</protein>
<gene>
    <name evidence="2" type="ORF">ACFPWV_20880</name>
</gene>
<dbReference type="Proteomes" id="UP001596035">
    <property type="component" value="Unassembled WGS sequence"/>
</dbReference>
<name>A0ABW0DX21_9ACTN</name>
<feature type="chain" id="PRO_5046045953" description="Secreted protein" evidence="1">
    <location>
        <begin position="27"/>
        <end position="63"/>
    </location>
</feature>
<feature type="signal peptide" evidence="1">
    <location>
        <begin position="1"/>
        <end position="26"/>
    </location>
</feature>
<comment type="caution">
    <text evidence="2">The sequence shown here is derived from an EMBL/GenBank/DDBJ whole genome shotgun (WGS) entry which is preliminary data.</text>
</comment>
<evidence type="ECO:0008006" key="4">
    <source>
        <dbReference type="Google" id="ProtNLM"/>
    </source>
</evidence>
<proteinExistence type="predicted"/>
<reference evidence="3" key="1">
    <citation type="journal article" date="2019" name="Int. J. Syst. Evol. Microbiol.">
        <title>The Global Catalogue of Microorganisms (GCM) 10K type strain sequencing project: providing services to taxonomists for standard genome sequencing and annotation.</title>
        <authorList>
            <consortium name="The Broad Institute Genomics Platform"/>
            <consortium name="The Broad Institute Genome Sequencing Center for Infectious Disease"/>
            <person name="Wu L."/>
            <person name="Ma J."/>
        </authorList>
    </citation>
    <scope>NUCLEOTIDE SEQUENCE [LARGE SCALE GENOMIC DNA]</scope>
    <source>
        <strain evidence="3">CGMCC 4.7131</strain>
    </source>
</reference>
<dbReference type="RefSeq" id="WP_344568520.1">
    <property type="nucleotide sequence ID" value="NZ_BAAATG010000057.1"/>
</dbReference>
<sequence>MPSLFRAVAVCLSALALVAVLTPAAAALPLPIPLPAAGGDPLLGEGVLVEGPLVNNLTLPAPR</sequence>
<accession>A0ABW0DX21</accession>